<evidence type="ECO:0000313" key="2">
    <source>
        <dbReference type="Proteomes" id="UP001324634"/>
    </source>
</evidence>
<name>A0AAX4HJJ2_9BACT</name>
<dbReference type="KEGG" id="psti:SOO65_11885"/>
<accession>A0AAX4HJJ2</accession>
<evidence type="ECO:0000313" key="1">
    <source>
        <dbReference type="EMBL" id="WPU63387.1"/>
    </source>
</evidence>
<sequence length="104" mass="11608">MKLLLGLLISFFLVFFASSRDLSGVGDGHFRLDKKTVVNNSRLVTPQNIIQKKQLHPAGDALEFFNVTPQNLLNQNGFLSNYNCREISNFISSGAKIYQQMASA</sequence>
<proteinExistence type="predicted"/>
<keyword evidence="2" id="KW-1185">Reference proteome</keyword>
<organism evidence="1 2">
    <name type="scientific">Peredibacter starrii</name>
    <dbReference type="NCBI Taxonomy" id="28202"/>
    <lineage>
        <taxon>Bacteria</taxon>
        <taxon>Pseudomonadati</taxon>
        <taxon>Bdellovibrionota</taxon>
        <taxon>Bacteriovoracia</taxon>
        <taxon>Bacteriovoracales</taxon>
        <taxon>Bacteriovoracaceae</taxon>
        <taxon>Peredibacter</taxon>
    </lineage>
</organism>
<dbReference type="RefSeq" id="WP_321390001.1">
    <property type="nucleotide sequence ID" value="NZ_CP139487.1"/>
</dbReference>
<dbReference type="AlphaFoldDB" id="A0AAX4HJJ2"/>
<dbReference type="Proteomes" id="UP001324634">
    <property type="component" value="Chromosome"/>
</dbReference>
<gene>
    <name evidence="1" type="ORF">SOO65_11885</name>
</gene>
<dbReference type="EMBL" id="CP139487">
    <property type="protein sequence ID" value="WPU63387.1"/>
    <property type="molecule type" value="Genomic_DNA"/>
</dbReference>
<reference evidence="1 2" key="1">
    <citation type="submission" date="2023-11" db="EMBL/GenBank/DDBJ databases">
        <title>Peredibacter starrii A3.12.</title>
        <authorList>
            <person name="Mitchell R.J."/>
        </authorList>
    </citation>
    <scope>NUCLEOTIDE SEQUENCE [LARGE SCALE GENOMIC DNA]</scope>
    <source>
        <strain evidence="1 2">A3.12</strain>
    </source>
</reference>
<protein>
    <submittedName>
        <fullName evidence="1">Uncharacterized protein</fullName>
    </submittedName>
</protein>